<dbReference type="NCBIfam" id="TIGR00229">
    <property type="entry name" value="sensory_box"/>
    <property type="match status" value="1"/>
</dbReference>
<dbReference type="InterPro" id="IPR000160">
    <property type="entry name" value="GGDEF_dom"/>
</dbReference>
<dbReference type="Proteomes" id="UP000466848">
    <property type="component" value="Chromosome"/>
</dbReference>
<proteinExistence type="predicted"/>
<dbReference type="PROSITE" id="PS50112">
    <property type="entry name" value="PAS"/>
    <property type="match status" value="1"/>
</dbReference>
<dbReference type="SUPFAM" id="SSF55785">
    <property type="entry name" value="PYP-like sensor domain (PAS domain)"/>
    <property type="match status" value="1"/>
</dbReference>
<reference evidence="3 4" key="1">
    <citation type="submission" date="2020-02" db="EMBL/GenBank/DDBJ databases">
        <authorList>
            <person name="Kim Y.B."/>
            <person name="Roh S.W."/>
        </authorList>
    </citation>
    <scope>NUCLEOTIDE SEQUENCE [LARGE SCALE GENOMIC DNA]</scope>
    <source>
        <strain evidence="3 4">DSM 103574</strain>
    </source>
</reference>
<dbReference type="GO" id="GO:1902201">
    <property type="term" value="P:negative regulation of bacterial-type flagellum-dependent cell motility"/>
    <property type="evidence" value="ECO:0007669"/>
    <property type="project" value="TreeGrafter"/>
</dbReference>
<dbReference type="KEGG" id="abut:Ami103574_05505"/>
<dbReference type="InterPro" id="IPR013656">
    <property type="entry name" value="PAS_4"/>
</dbReference>
<dbReference type="GO" id="GO:0052621">
    <property type="term" value="F:diguanylate cyclase activity"/>
    <property type="evidence" value="ECO:0007669"/>
    <property type="project" value="TreeGrafter"/>
</dbReference>
<dbReference type="InterPro" id="IPR029787">
    <property type="entry name" value="Nucleotide_cyclase"/>
</dbReference>
<dbReference type="InterPro" id="IPR050469">
    <property type="entry name" value="Diguanylate_Cyclase"/>
</dbReference>
<sequence>MEYNEILNEHITIKELFEAMPVALALVNREGEYLLVNNALVSLGGVFHANLIGQKIGEISPIAELNSREDFKLFDAGIEVPDHELTINGDFFQVSVSPLRDNQGYAIAEMVAITNISKIKKIETQLYETNKKLVLLSNQDPLTALLNARGFYETIGNLIEEEADEQMVYSVFFIDIDRFKQINDTYGHQMGDAVLVQTAGVIKALCRDNDTIGRVGGDEFSVFLPKTAYKEAYLLAEALRAEIERLIPVAEDASLKITVSIGVAEGKGKSISLMDVQSKADCAMYTAKRKSGNQVSGVF</sequence>
<dbReference type="InterPro" id="IPR035965">
    <property type="entry name" value="PAS-like_dom_sf"/>
</dbReference>
<dbReference type="InterPro" id="IPR000014">
    <property type="entry name" value="PAS"/>
</dbReference>
<dbReference type="Pfam" id="PF08448">
    <property type="entry name" value="PAS_4"/>
    <property type="match status" value="1"/>
</dbReference>
<dbReference type="NCBIfam" id="TIGR00254">
    <property type="entry name" value="GGDEF"/>
    <property type="match status" value="1"/>
</dbReference>
<organism evidence="3 4">
    <name type="scientific">Aminipila butyrica</name>
    <dbReference type="NCBI Taxonomy" id="433296"/>
    <lineage>
        <taxon>Bacteria</taxon>
        <taxon>Bacillati</taxon>
        <taxon>Bacillota</taxon>
        <taxon>Clostridia</taxon>
        <taxon>Peptostreptococcales</taxon>
        <taxon>Anaerovoracaceae</taxon>
        <taxon>Aminipila</taxon>
    </lineage>
</organism>
<dbReference type="Gene3D" id="3.30.450.20">
    <property type="entry name" value="PAS domain"/>
    <property type="match status" value="1"/>
</dbReference>
<name>A0A858BUD9_9FIRM</name>
<dbReference type="InterPro" id="IPR043128">
    <property type="entry name" value="Rev_trsase/Diguanyl_cyclase"/>
</dbReference>
<dbReference type="Gene3D" id="3.30.70.270">
    <property type="match status" value="1"/>
</dbReference>
<protein>
    <submittedName>
        <fullName evidence="3">GGDEF domain-containing protein</fullName>
    </submittedName>
</protein>
<dbReference type="AlphaFoldDB" id="A0A858BUD9"/>
<dbReference type="PANTHER" id="PTHR45138">
    <property type="entry name" value="REGULATORY COMPONENTS OF SENSORY TRANSDUCTION SYSTEM"/>
    <property type="match status" value="1"/>
</dbReference>
<gene>
    <name evidence="3" type="ORF">Ami103574_05505</name>
</gene>
<keyword evidence="4" id="KW-1185">Reference proteome</keyword>
<accession>A0A858BUD9</accession>
<dbReference type="GO" id="GO:0043709">
    <property type="term" value="P:cell adhesion involved in single-species biofilm formation"/>
    <property type="evidence" value="ECO:0007669"/>
    <property type="project" value="TreeGrafter"/>
</dbReference>
<dbReference type="PROSITE" id="PS50887">
    <property type="entry name" value="GGDEF"/>
    <property type="match status" value="1"/>
</dbReference>
<evidence type="ECO:0000313" key="4">
    <source>
        <dbReference type="Proteomes" id="UP000466848"/>
    </source>
</evidence>
<dbReference type="CDD" id="cd01949">
    <property type="entry name" value="GGDEF"/>
    <property type="match status" value="1"/>
</dbReference>
<evidence type="ECO:0000259" key="2">
    <source>
        <dbReference type="PROSITE" id="PS50887"/>
    </source>
</evidence>
<dbReference type="GO" id="GO:0005886">
    <property type="term" value="C:plasma membrane"/>
    <property type="evidence" value="ECO:0007669"/>
    <property type="project" value="TreeGrafter"/>
</dbReference>
<evidence type="ECO:0000313" key="3">
    <source>
        <dbReference type="EMBL" id="QIB68809.1"/>
    </source>
</evidence>
<dbReference type="SUPFAM" id="SSF55073">
    <property type="entry name" value="Nucleotide cyclase"/>
    <property type="match status" value="1"/>
</dbReference>
<feature type="domain" description="PAS" evidence="1">
    <location>
        <begin position="9"/>
        <end position="70"/>
    </location>
</feature>
<dbReference type="EMBL" id="CP048649">
    <property type="protein sequence ID" value="QIB68809.1"/>
    <property type="molecule type" value="Genomic_DNA"/>
</dbReference>
<dbReference type="Pfam" id="PF00990">
    <property type="entry name" value="GGDEF"/>
    <property type="match status" value="1"/>
</dbReference>
<dbReference type="FunFam" id="3.30.70.270:FF:000001">
    <property type="entry name" value="Diguanylate cyclase domain protein"/>
    <property type="match status" value="1"/>
</dbReference>
<dbReference type="RefSeq" id="WP_163065672.1">
    <property type="nucleotide sequence ID" value="NZ_CP048649.1"/>
</dbReference>
<dbReference type="SMART" id="SM00267">
    <property type="entry name" value="GGDEF"/>
    <property type="match status" value="1"/>
</dbReference>
<dbReference type="PANTHER" id="PTHR45138:SF9">
    <property type="entry name" value="DIGUANYLATE CYCLASE DGCM-RELATED"/>
    <property type="match status" value="1"/>
</dbReference>
<feature type="domain" description="GGDEF" evidence="2">
    <location>
        <begin position="167"/>
        <end position="299"/>
    </location>
</feature>
<evidence type="ECO:0000259" key="1">
    <source>
        <dbReference type="PROSITE" id="PS50112"/>
    </source>
</evidence>